<dbReference type="KEGG" id="char:122129815"/>
<gene>
    <name evidence="4" type="primary">LOC122129815</name>
</gene>
<dbReference type="PROSITE" id="PS50835">
    <property type="entry name" value="IG_LIKE"/>
    <property type="match status" value="1"/>
</dbReference>
<dbReference type="GeneID" id="122129815"/>
<evidence type="ECO:0000313" key="4">
    <source>
        <dbReference type="RefSeq" id="XP_042560470.1"/>
    </source>
</evidence>
<dbReference type="InterPro" id="IPR007110">
    <property type="entry name" value="Ig-like_dom"/>
</dbReference>
<keyword evidence="1" id="KW-0732">Signal</keyword>
<evidence type="ECO:0000313" key="3">
    <source>
        <dbReference type="Proteomes" id="UP000515152"/>
    </source>
</evidence>
<proteinExistence type="predicted"/>
<protein>
    <submittedName>
        <fullName evidence="4">Neural cell adhesion molecule 1-like</fullName>
    </submittedName>
</protein>
<sequence length="128" mass="14048">MIWTKDFILVSLLIVTAGALQVDIMPAQGEISVGEGKFFLCEVVAGAKEIDWFSPSGEKIEPNRPDITVTRTDETTSTLTLYSATLDDAGTYKCVARRGSEEGEATVNVKIFRKHHLSLHPPPPPHCH</sequence>
<organism evidence="3 4">
    <name type="scientific">Clupea harengus</name>
    <name type="common">Atlantic herring</name>
    <dbReference type="NCBI Taxonomy" id="7950"/>
    <lineage>
        <taxon>Eukaryota</taxon>
        <taxon>Metazoa</taxon>
        <taxon>Chordata</taxon>
        <taxon>Craniata</taxon>
        <taxon>Vertebrata</taxon>
        <taxon>Euteleostomi</taxon>
        <taxon>Actinopterygii</taxon>
        <taxon>Neopterygii</taxon>
        <taxon>Teleostei</taxon>
        <taxon>Clupei</taxon>
        <taxon>Clupeiformes</taxon>
        <taxon>Clupeoidei</taxon>
        <taxon>Clupeidae</taxon>
        <taxon>Clupea</taxon>
    </lineage>
</organism>
<dbReference type="Proteomes" id="UP000515152">
    <property type="component" value="Unplaced"/>
</dbReference>
<dbReference type="OrthoDB" id="8817629at2759"/>
<evidence type="ECO:0000256" key="1">
    <source>
        <dbReference type="SAM" id="SignalP"/>
    </source>
</evidence>
<dbReference type="RefSeq" id="XP_042560470.1">
    <property type="nucleotide sequence ID" value="XM_042704536.1"/>
</dbReference>
<accession>A0A8M1KDA0</accession>
<reference evidence="4" key="1">
    <citation type="submission" date="2025-08" db="UniProtKB">
        <authorList>
            <consortium name="RefSeq"/>
        </authorList>
    </citation>
    <scope>IDENTIFICATION</scope>
</reference>
<dbReference type="AlphaFoldDB" id="A0A8M1KDA0"/>
<keyword evidence="3" id="KW-1185">Reference proteome</keyword>
<dbReference type="Pfam" id="PF07679">
    <property type="entry name" value="I-set"/>
    <property type="match status" value="1"/>
</dbReference>
<dbReference type="SMART" id="SM00409">
    <property type="entry name" value="IG"/>
    <property type="match status" value="1"/>
</dbReference>
<evidence type="ECO:0000259" key="2">
    <source>
        <dbReference type="PROSITE" id="PS50835"/>
    </source>
</evidence>
<feature type="domain" description="Ig-like" evidence="2">
    <location>
        <begin position="26"/>
        <end position="110"/>
    </location>
</feature>
<dbReference type="InterPro" id="IPR013098">
    <property type="entry name" value="Ig_I-set"/>
</dbReference>
<dbReference type="InterPro" id="IPR003599">
    <property type="entry name" value="Ig_sub"/>
</dbReference>
<name>A0A8M1KDA0_CLUHA</name>
<feature type="signal peptide" evidence="1">
    <location>
        <begin position="1"/>
        <end position="19"/>
    </location>
</feature>
<feature type="chain" id="PRO_5035467027" evidence="1">
    <location>
        <begin position="20"/>
        <end position="128"/>
    </location>
</feature>